<proteinExistence type="predicted"/>
<evidence type="ECO:0000313" key="3">
    <source>
        <dbReference type="Proteomes" id="UP001163823"/>
    </source>
</evidence>
<accession>A0AAD7M240</accession>
<dbReference type="EMBL" id="JARAOO010000005">
    <property type="protein sequence ID" value="KAJ7968358.1"/>
    <property type="molecule type" value="Genomic_DNA"/>
</dbReference>
<protein>
    <submittedName>
        <fullName evidence="2">Uncharacterized protein</fullName>
    </submittedName>
</protein>
<keyword evidence="1" id="KW-1133">Transmembrane helix</keyword>
<sequence length="107" mass="11743">MTLLVYPKRPYLSLPRLPLYTQYWLSFLLFLLSNLSMAPTAAMLILSHHSRPSAFPPPPPPPSAAATTKTAAAATYFGLKGLALKWVSKGSIIFKAQPDENDKHCTS</sequence>
<dbReference type="Proteomes" id="UP001163823">
    <property type="component" value="Chromosome 5"/>
</dbReference>
<keyword evidence="1" id="KW-0812">Transmembrane</keyword>
<organism evidence="2 3">
    <name type="scientific">Quillaja saponaria</name>
    <name type="common">Soap bark tree</name>
    <dbReference type="NCBI Taxonomy" id="32244"/>
    <lineage>
        <taxon>Eukaryota</taxon>
        <taxon>Viridiplantae</taxon>
        <taxon>Streptophyta</taxon>
        <taxon>Embryophyta</taxon>
        <taxon>Tracheophyta</taxon>
        <taxon>Spermatophyta</taxon>
        <taxon>Magnoliopsida</taxon>
        <taxon>eudicotyledons</taxon>
        <taxon>Gunneridae</taxon>
        <taxon>Pentapetalae</taxon>
        <taxon>rosids</taxon>
        <taxon>fabids</taxon>
        <taxon>Fabales</taxon>
        <taxon>Quillajaceae</taxon>
        <taxon>Quillaja</taxon>
    </lineage>
</organism>
<reference evidence="2" key="1">
    <citation type="journal article" date="2023" name="Science">
        <title>Elucidation of the pathway for biosynthesis of saponin adjuvants from the soapbark tree.</title>
        <authorList>
            <person name="Reed J."/>
            <person name="Orme A."/>
            <person name="El-Demerdash A."/>
            <person name="Owen C."/>
            <person name="Martin L.B.B."/>
            <person name="Misra R.C."/>
            <person name="Kikuchi S."/>
            <person name="Rejzek M."/>
            <person name="Martin A.C."/>
            <person name="Harkess A."/>
            <person name="Leebens-Mack J."/>
            <person name="Louveau T."/>
            <person name="Stephenson M.J."/>
            <person name="Osbourn A."/>
        </authorList>
    </citation>
    <scope>NUCLEOTIDE SEQUENCE</scope>
    <source>
        <strain evidence="2">S10</strain>
    </source>
</reference>
<keyword evidence="3" id="KW-1185">Reference proteome</keyword>
<dbReference type="KEGG" id="qsa:O6P43_012470"/>
<evidence type="ECO:0000313" key="2">
    <source>
        <dbReference type="EMBL" id="KAJ7968358.1"/>
    </source>
</evidence>
<keyword evidence="1" id="KW-0472">Membrane</keyword>
<evidence type="ECO:0000256" key="1">
    <source>
        <dbReference type="SAM" id="Phobius"/>
    </source>
</evidence>
<gene>
    <name evidence="2" type="ORF">O6P43_012470</name>
</gene>
<comment type="caution">
    <text evidence="2">The sequence shown here is derived from an EMBL/GenBank/DDBJ whole genome shotgun (WGS) entry which is preliminary data.</text>
</comment>
<dbReference type="AlphaFoldDB" id="A0AAD7M240"/>
<feature type="transmembrane region" description="Helical" evidence="1">
    <location>
        <begin position="23"/>
        <end position="46"/>
    </location>
</feature>
<name>A0AAD7M240_QUISA</name>